<proteinExistence type="predicted"/>
<feature type="region of interest" description="Disordered" evidence="1">
    <location>
        <begin position="111"/>
        <end position="148"/>
    </location>
</feature>
<evidence type="ECO:0000256" key="1">
    <source>
        <dbReference type="SAM" id="MobiDB-lite"/>
    </source>
</evidence>
<evidence type="ECO:0000259" key="2">
    <source>
        <dbReference type="PROSITE" id="PS51029"/>
    </source>
</evidence>
<name>A0ABM3MT92_GALME</name>
<feature type="compositionally biased region" description="Polar residues" evidence="1">
    <location>
        <begin position="123"/>
        <end position="148"/>
    </location>
</feature>
<organism evidence="3 4">
    <name type="scientific">Galleria mellonella</name>
    <name type="common">Greater wax moth</name>
    <dbReference type="NCBI Taxonomy" id="7137"/>
    <lineage>
        <taxon>Eukaryota</taxon>
        <taxon>Metazoa</taxon>
        <taxon>Ecdysozoa</taxon>
        <taxon>Arthropoda</taxon>
        <taxon>Hexapoda</taxon>
        <taxon>Insecta</taxon>
        <taxon>Pterygota</taxon>
        <taxon>Neoptera</taxon>
        <taxon>Endopterygota</taxon>
        <taxon>Lepidoptera</taxon>
        <taxon>Glossata</taxon>
        <taxon>Ditrysia</taxon>
        <taxon>Pyraloidea</taxon>
        <taxon>Pyralidae</taxon>
        <taxon>Galleriinae</taxon>
        <taxon>Galleria</taxon>
    </lineage>
</organism>
<feature type="compositionally biased region" description="Basic and acidic residues" evidence="1">
    <location>
        <begin position="111"/>
        <end position="120"/>
    </location>
</feature>
<evidence type="ECO:0000313" key="3">
    <source>
        <dbReference type="Proteomes" id="UP001652740"/>
    </source>
</evidence>
<dbReference type="RefSeq" id="XP_052754580.1">
    <property type="nucleotide sequence ID" value="XM_052898620.1"/>
</dbReference>
<feature type="compositionally biased region" description="Polar residues" evidence="1">
    <location>
        <begin position="272"/>
        <end position="292"/>
    </location>
</feature>
<feature type="region of interest" description="Disordered" evidence="1">
    <location>
        <begin position="269"/>
        <end position="292"/>
    </location>
</feature>
<evidence type="ECO:0000313" key="4">
    <source>
        <dbReference type="RefSeq" id="XP_052754580.1"/>
    </source>
</evidence>
<dbReference type="Proteomes" id="UP001652740">
    <property type="component" value="Unplaced"/>
</dbReference>
<dbReference type="PANTHER" id="PTHR21505:SF12">
    <property type="entry name" value="MADF DOMAIN-CONTAINING PROTEIN-RELATED"/>
    <property type="match status" value="1"/>
</dbReference>
<dbReference type="PANTHER" id="PTHR21505">
    <property type="entry name" value="MADF DOMAIN-CONTAINING PROTEIN-RELATED"/>
    <property type="match status" value="1"/>
</dbReference>
<dbReference type="GeneID" id="128201480"/>
<keyword evidence="3" id="KW-1185">Reference proteome</keyword>
<feature type="domain" description="MADF" evidence="2">
    <location>
        <begin position="10"/>
        <end position="102"/>
    </location>
</feature>
<dbReference type="InterPro" id="IPR006578">
    <property type="entry name" value="MADF-dom"/>
</dbReference>
<protein>
    <submittedName>
        <fullName evidence="4">Uncharacterized protein LOC128201480</fullName>
    </submittedName>
</protein>
<dbReference type="SMART" id="SM00595">
    <property type="entry name" value="MADF"/>
    <property type="match status" value="1"/>
</dbReference>
<gene>
    <name evidence="4" type="primary">LOC128201480</name>
</gene>
<reference evidence="4" key="1">
    <citation type="submission" date="2025-08" db="UniProtKB">
        <authorList>
            <consortium name="RefSeq"/>
        </authorList>
    </citation>
    <scope>IDENTIFICATION</scope>
    <source>
        <tissue evidence="4">Whole larvae</tissue>
    </source>
</reference>
<dbReference type="PROSITE" id="PS51029">
    <property type="entry name" value="MADF"/>
    <property type="match status" value="1"/>
</dbReference>
<accession>A0ABM3MT92</accession>
<dbReference type="Pfam" id="PF10545">
    <property type="entry name" value="MADF_DNA_bdg"/>
    <property type="match status" value="1"/>
</dbReference>
<sequence>MNWSNEKVLKYISAYRDKEVLWNPTHKNYYNRNSKQEAWDELSVEMKCTVQELKKKMDYLLAALRREKAKIKKSNKTGLGAEVYQSTWYPFKYMQFLLNRSKQYQKNFTEQEQHEDHEFVTRAPSTGSITSEEQVTSRNTDSSTSTVRTKQKYRTFVAQKDTRIEPTFDMPNSPSSLTKTTNAEAQAVTELDEYQLYANYLAAKFRTYSKLTYIDVQHQINNLLYHTDCEQYEYRRGYYNAQRYLPYNTGETSPSPQIPTTVENLVPEMDNYQESPQNYSFNQHVETSQHSP</sequence>